<feature type="region of interest" description="Disordered" evidence="1">
    <location>
        <begin position="30"/>
        <end position="49"/>
    </location>
</feature>
<protein>
    <submittedName>
        <fullName evidence="3">Uncharacterized protein</fullName>
    </submittedName>
</protein>
<evidence type="ECO:0000256" key="1">
    <source>
        <dbReference type="SAM" id="MobiDB-lite"/>
    </source>
</evidence>
<name>A0A926D6Q8_9FIRM</name>
<comment type="caution">
    <text evidence="3">The sequence shown here is derived from an EMBL/GenBank/DDBJ whole genome shotgun (WGS) entry which is preliminary data.</text>
</comment>
<dbReference type="AlphaFoldDB" id="A0A926D6Q8"/>
<gene>
    <name evidence="3" type="ORF">IAG03_05290</name>
</gene>
<feature type="compositionally biased region" description="Polar residues" evidence="1">
    <location>
        <begin position="37"/>
        <end position="49"/>
    </location>
</feature>
<proteinExistence type="predicted"/>
<dbReference type="Proteomes" id="UP000651482">
    <property type="component" value="Unassembled WGS sequence"/>
</dbReference>
<organism evidence="3 4">
    <name type="scientific">Yeguia hominis</name>
    <dbReference type="NCBI Taxonomy" id="2763662"/>
    <lineage>
        <taxon>Bacteria</taxon>
        <taxon>Bacillati</taxon>
        <taxon>Bacillota</taxon>
        <taxon>Clostridia</taxon>
        <taxon>Eubacteriales</taxon>
        <taxon>Yeguiaceae</taxon>
        <taxon>Yeguia</taxon>
    </lineage>
</organism>
<dbReference type="EMBL" id="JACRSN010000006">
    <property type="protein sequence ID" value="MBC8533425.1"/>
    <property type="molecule type" value="Genomic_DNA"/>
</dbReference>
<feature type="chain" id="PRO_5038605554" evidence="2">
    <location>
        <begin position="22"/>
        <end position="295"/>
    </location>
</feature>
<dbReference type="PROSITE" id="PS51257">
    <property type="entry name" value="PROKAR_LIPOPROTEIN"/>
    <property type="match status" value="1"/>
</dbReference>
<sequence length="295" mass="32500">MKKVFCLFFTAVLLACSLCGCVVLPEKKTSYPDGSQIPGSSSVKQPKNTNAEDVALKTLQQKINYHSKGAGVAFIGYVDSQSTEAELRSYITDGKVGKTYPFILNAPMFLTEGQELYAIVPPCDKGRITVYASDITEDGQYTDDRTSPLYEGKNGEPLLLRCNLSEIYSNVLVTATDGGGAIDFRPSLSMENGHLQEIAGVYDFSIYEETPDERSVQIATEILLEADEVKNAVESGMKIIYTGDTQMIEGRPCLLFALGTDSEEQFVREHYYGVCDNLIYVYDAVSDTWAVLGRE</sequence>
<evidence type="ECO:0000256" key="2">
    <source>
        <dbReference type="SAM" id="SignalP"/>
    </source>
</evidence>
<evidence type="ECO:0000313" key="4">
    <source>
        <dbReference type="Proteomes" id="UP000651482"/>
    </source>
</evidence>
<accession>A0A926D6Q8</accession>
<keyword evidence="2" id="KW-0732">Signal</keyword>
<reference evidence="3" key="1">
    <citation type="submission" date="2020-08" db="EMBL/GenBank/DDBJ databases">
        <title>Genome public.</title>
        <authorList>
            <person name="Liu C."/>
            <person name="Sun Q."/>
        </authorList>
    </citation>
    <scope>NUCLEOTIDE SEQUENCE</scope>
    <source>
        <strain evidence="3">NSJ-40</strain>
    </source>
</reference>
<keyword evidence="4" id="KW-1185">Reference proteome</keyword>
<evidence type="ECO:0000313" key="3">
    <source>
        <dbReference type="EMBL" id="MBC8533425.1"/>
    </source>
</evidence>
<feature type="signal peptide" evidence="2">
    <location>
        <begin position="1"/>
        <end position="21"/>
    </location>
</feature>
<dbReference type="RefSeq" id="WP_249318806.1">
    <property type="nucleotide sequence ID" value="NZ_JACRSN010000006.1"/>
</dbReference>